<sequence length="466" mass="53745">MILDWEHSREIRLPFCLQLVTGETLCCEENLRILPGRRLVCRATMDGKQVLAKLFLGKDRQREAEQDALGVKAMMAAGILTPALWLESRVEGKGYPILLFDFISRARSFRQSWAEAGENQQTGLLEALLQLVAKQHQAGLHQRDFHLNNFILDEAGQLYAIDGGDFIIGDRPLEKSSSIASLGVLFGHFPQEVFLNASQLLIKYFQQRGWEVSDRILRQVGQVANDFRHRRARRISRKSFRNCSEFMVRKEENLHICQRRDFSPDALHKWLQASNLSPRAEDSVLKRGNSQTVWISHMDGLEVVIKRYNLKNPWHAMRRLFTRSRAAKSWANAHRLRVYHIATPQPLAMIEERWGVFRRRAWLITAKARGVGANHYISDHADESAVKRLAAVVRSFGENGLVHGDMKATNFMMSDESVEVIDLDSMSRPLTDVMLRRLVAKDHKRFLQNWRDDNLRMRFAKLLPLS</sequence>
<proteinExistence type="predicted"/>
<accession>A0A831KCI3</accession>
<dbReference type="Pfam" id="PF06293">
    <property type="entry name" value="Kdo"/>
    <property type="match status" value="1"/>
</dbReference>
<dbReference type="Gene3D" id="1.10.510.10">
    <property type="entry name" value="Transferase(Phosphotransferase) domain 1"/>
    <property type="match status" value="1"/>
</dbReference>
<organism evidence="1">
    <name type="scientific">Thiolapillus brandeum</name>
    <dbReference type="NCBI Taxonomy" id="1076588"/>
    <lineage>
        <taxon>Bacteria</taxon>
        <taxon>Pseudomonadati</taxon>
        <taxon>Pseudomonadota</taxon>
        <taxon>Gammaproteobacteria</taxon>
        <taxon>Chromatiales</taxon>
        <taxon>Sedimenticolaceae</taxon>
        <taxon>Thiolapillus</taxon>
    </lineage>
</organism>
<protein>
    <submittedName>
        <fullName evidence="1">Uncharacterized protein</fullName>
    </submittedName>
</protein>
<dbReference type="EMBL" id="DRCV01000212">
    <property type="protein sequence ID" value="HDK38323.1"/>
    <property type="molecule type" value="Genomic_DNA"/>
</dbReference>
<comment type="caution">
    <text evidence="1">The sequence shown here is derived from an EMBL/GenBank/DDBJ whole genome shotgun (WGS) entry which is preliminary data.</text>
</comment>
<gene>
    <name evidence="1" type="ORF">ENG92_04835</name>
</gene>
<dbReference type="Proteomes" id="UP000885822">
    <property type="component" value="Unassembled WGS sequence"/>
</dbReference>
<evidence type="ECO:0000313" key="1">
    <source>
        <dbReference type="EMBL" id="HDK38323.1"/>
    </source>
</evidence>
<dbReference type="SUPFAM" id="SSF56112">
    <property type="entry name" value="Protein kinase-like (PK-like)"/>
    <property type="match status" value="2"/>
</dbReference>
<name>A0A831KCI3_9GAMM</name>
<dbReference type="AlphaFoldDB" id="A0A831KCI3"/>
<dbReference type="InterPro" id="IPR011009">
    <property type="entry name" value="Kinase-like_dom_sf"/>
</dbReference>
<reference evidence="1" key="1">
    <citation type="journal article" date="2020" name="mSystems">
        <title>Genome- and Community-Level Interaction Insights into Carbon Utilization and Element Cycling Functions of Hydrothermarchaeota in Hydrothermal Sediment.</title>
        <authorList>
            <person name="Zhou Z."/>
            <person name="Liu Y."/>
            <person name="Xu W."/>
            <person name="Pan J."/>
            <person name="Luo Z.H."/>
            <person name="Li M."/>
        </authorList>
    </citation>
    <scope>NUCLEOTIDE SEQUENCE [LARGE SCALE GENOMIC DNA]</scope>
    <source>
        <strain evidence="1">HyVt-26</strain>
    </source>
</reference>